<keyword evidence="3" id="KW-0732">Signal</keyword>
<feature type="chain" id="PRO_5027783495" evidence="3">
    <location>
        <begin position="24"/>
        <end position="188"/>
    </location>
</feature>
<dbReference type="KEGG" id="dqu:106743120"/>
<gene>
    <name evidence="5" type="primary">LOC106743120</name>
</gene>
<keyword evidence="2" id="KW-1133">Transmembrane helix</keyword>
<evidence type="ECO:0000256" key="2">
    <source>
        <dbReference type="SAM" id="Phobius"/>
    </source>
</evidence>
<dbReference type="Pfam" id="PF07898">
    <property type="entry name" value="DUF1676"/>
    <property type="match status" value="1"/>
</dbReference>
<dbReference type="Proteomes" id="UP000515204">
    <property type="component" value="Unplaced"/>
</dbReference>
<feature type="transmembrane region" description="Helical" evidence="2">
    <location>
        <begin position="104"/>
        <end position="129"/>
    </location>
</feature>
<proteinExistence type="predicted"/>
<reference evidence="5" key="1">
    <citation type="submission" date="2025-08" db="UniProtKB">
        <authorList>
            <consortium name="RefSeq"/>
        </authorList>
    </citation>
    <scope>IDENTIFICATION</scope>
</reference>
<name>A0A6P3X1A1_DINQU</name>
<evidence type="ECO:0000256" key="1">
    <source>
        <dbReference type="SAM" id="MobiDB-lite"/>
    </source>
</evidence>
<organism evidence="4 5">
    <name type="scientific">Dinoponera quadriceps</name>
    <name type="common">South American ant</name>
    <dbReference type="NCBI Taxonomy" id="609295"/>
    <lineage>
        <taxon>Eukaryota</taxon>
        <taxon>Metazoa</taxon>
        <taxon>Ecdysozoa</taxon>
        <taxon>Arthropoda</taxon>
        <taxon>Hexapoda</taxon>
        <taxon>Insecta</taxon>
        <taxon>Pterygota</taxon>
        <taxon>Neoptera</taxon>
        <taxon>Endopterygota</taxon>
        <taxon>Hymenoptera</taxon>
        <taxon>Apocrita</taxon>
        <taxon>Aculeata</taxon>
        <taxon>Formicoidea</taxon>
        <taxon>Formicidae</taxon>
        <taxon>Ponerinae</taxon>
        <taxon>Ponerini</taxon>
        <taxon>Dinoponera</taxon>
    </lineage>
</organism>
<evidence type="ECO:0000313" key="5">
    <source>
        <dbReference type="RefSeq" id="XP_014472141.1"/>
    </source>
</evidence>
<dbReference type="RefSeq" id="XP_014472141.1">
    <property type="nucleotide sequence ID" value="XM_014616655.1"/>
</dbReference>
<dbReference type="OrthoDB" id="6611212at2759"/>
<feature type="signal peptide" evidence="3">
    <location>
        <begin position="1"/>
        <end position="23"/>
    </location>
</feature>
<sequence>MKTIGRNLACVLLAAVFAKNVLAQSAGNIGFSKGCGNEIQARANVTRLRLISRTNPDVDDRRSVPDDESKTEDEKSDRGLVESRTFGIKRIQFMLMPMIYKMGVMMTMLMVLTVVSVKGLLVGIILLVLKLSAFLGKFYSWHHHGAAPTWSPQQPIHVHVHNSFPYAHAHGWEASGPGMEDQHYYYKG</sequence>
<evidence type="ECO:0000313" key="4">
    <source>
        <dbReference type="Proteomes" id="UP000515204"/>
    </source>
</evidence>
<protein>
    <submittedName>
        <fullName evidence="5">Uncharacterized protein LOC106743120</fullName>
    </submittedName>
</protein>
<dbReference type="GeneID" id="106743120"/>
<keyword evidence="2" id="KW-0812">Transmembrane</keyword>
<keyword evidence="2" id="KW-0472">Membrane</keyword>
<dbReference type="AlphaFoldDB" id="A0A6P3X1A1"/>
<feature type="region of interest" description="Disordered" evidence="1">
    <location>
        <begin position="56"/>
        <end position="78"/>
    </location>
</feature>
<keyword evidence="4" id="KW-1185">Reference proteome</keyword>
<dbReference type="InterPro" id="IPR012464">
    <property type="entry name" value="DUF1676"/>
</dbReference>
<accession>A0A6P3X1A1</accession>
<evidence type="ECO:0000256" key="3">
    <source>
        <dbReference type="SAM" id="SignalP"/>
    </source>
</evidence>